<sequence>MTTYRLGIVGRTFAARLSTQSGRSFAALREQQQQPRLGLVRCYASPAGSSSSAPQSTVRLALKAMAVGALLGTGWSGYTYFKGDADDHKIHEKTEPTFLNRLPDVKITRKIVNPKDDSGLELVLFQFQTCPFCCKVRSFLDYHGLSYGVVEVDAVLRQGIKWSDTKKVPIMLARTKTGRYVQLTDSSMIVSVLSSYLRDKQQDVGELAKYYPSISYVNDAGRKANDIMNKYFLMLQDAKLHEKNDAQDEERKWRTWADDHLVHLISPNVYRTKDEAMETFEWFSDVGEWDVHFPKWERDLMVYVGAVAMWAIAKRLKKRHQLSDDVRSHIYDACDKWAGAVEKKKTPFLGGKQPNLADLAVFGVLSSMEGCQAFKDCLENSKIGGWFYEMKREVMSHRGQVV</sequence>
<feature type="domain" description="Glutaredoxin" evidence="4">
    <location>
        <begin position="123"/>
        <end position="169"/>
    </location>
</feature>
<comment type="function">
    <text evidence="1">Has a glutathione-disulfide oxidoreductase activity in the presence of NADPH and glutathione reductase. Reduces low molecular weight disulfides and proteins.</text>
</comment>
<dbReference type="PROSITE" id="PS51354">
    <property type="entry name" value="GLUTAREDOXIN_2"/>
    <property type="match status" value="1"/>
</dbReference>
<dbReference type="InterPro" id="IPR034335">
    <property type="entry name" value="PGES2_C"/>
</dbReference>
<proteinExistence type="inferred from homology"/>
<dbReference type="GO" id="GO:0005739">
    <property type="term" value="C:mitochondrion"/>
    <property type="evidence" value="ECO:0007669"/>
    <property type="project" value="TreeGrafter"/>
</dbReference>
<dbReference type="InterPro" id="IPR002109">
    <property type="entry name" value="Glutaredoxin"/>
</dbReference>
<dbReference type="InterPro" id="IPR034334">
    <property type="entry name" value="PGES2"/>
</dbReference>
<dbReference type="InterPro" id="IPR036249">
    <property type="entry name" value="Thioredoxin-like_sf"/>
</dbReference>
<keyword evidence="5" id="KW-0808">Transferase</keyword>
<dbReference type="CDD" id="cd03197">
    <property type="entry name" value="GST_C_mPGES2"/>
    <property type="match status" value="1"/>
</dbReference>
<dbReference type="AlphaFoldDB" id="A0A1Q3FEY0"/>
<dbReference type="Pfam" id="PF00462">
    <property type="entry name" value="Glutaredoxin"/>
    <property type="match status" value="1"/>
</dbReference>
<dbReference type="SFLD" id="SFLDG01182">
    <property type="entry name" value="Prostaglandin_E_synthase_like"/>
    <property type="match status" value="1"/>
</dbReference>
<dbReference type="Gene3D" id="1.20.1050.10">
    <property type="match status" value="1"/>
</dbReference>
<dbReference type="UniPathway" id="UPA00662"/>
<dbReference type="PANTHER" id="PTHR12782">
    <property type="entry name" value="MICROSOMAL PROSTAGLANDIN E SYNTHASE-2"/>
    <property type="match status" value="1"/>
</dbReference>
<evidence type="ECO:0000313" key="5">
    <source>
        <dbReference type="EMBL" id="JAV26110.1"/>
    </source>
</evidence>
<accession>A0A1Q3FEY0</accession>
<dbReference type="GO" id="GO:0050220">
    <property type="term" value="F:prostaglandin-E synthase activity"/>
    <property type="evidence" value="ECO:0007669"/>
    <property type="project" value="InterPro"/>
</dbReference>
<dbReference type="SFLD" id="SFLDS00019">
    <property type="entry name" value="Glutathione_Transferase_(cytos"/>
    <property type="match status" value="1"/>
</dbReference>
<dbReference type="PANTHER" id="PTHR12782:SF5">
    <property type="entry name" value="PROSTAGLANDIN E SYNTHASE 2"/>
    <property type="match status" value="1"/>
</dbReference>
<dbReference type="SUPFAM" id="SSF47616">
    <property type="entry name" value="GST C-terminal domain-like"/>
    <property type="match status" value="1"/>
</dbReference>
<reference evidence="5" key="1">
    <citation type="submission" date="2017-01" db="EMBL/GenBank/DDBJ databases">
        <title>A deep insight into the sialotranscriptome of adult male and female Cluex tarsalis mosquitoes.</title>
        <authorList>
            <person name="Ribeiro J.M."/>
            <person name="Moreira F."/>
            <person name="Bernard K.A."/>
            <person name="Calvo E."/>
        </authorList>
    </citation>
    <scope>NUCLEOTIDE SEQUENCE</scope>
    <source>
        <strain evidence="5">Kern County</strain>
        <tissue evidence="5">Salivary glands</tissue>
    </source>
</reference>
<dbReference type="EMBL" id="GFDL01008935">
    <property type="protein sequence ID" value="JAV26110.1"/>
    <property type="molecule type" value="Transcribed_RNA"/>
</dbReference>
<evidence type="ECO:0000256" key="2">
    <source>
        <dbReference type="ARBA" id="ARBA00007409"/>
    </source>
</evidence>
<organism evidence="5">
    <name type="scientific">Culex tarsalis</name>
    <name type="common">Encephalitis mosquito</name>
    <dbReference type="NCBI Taxonomy" id="7177"/>
    <lineage>
        <taxon>Eukaryota</taxon>
        <taxon>Metazoa</taxon>
        <taxon>Ecdysozoa</taxon>
        <taxon>Arthropoda</taxon>
        <taxon>Hexapoda</taxon>
        <taxon>Insecta</taxon>
        <taxon>Pterygota</taxon>
        <taxon>Neoptera</taxon>
        <taxon>Endopterygota</taxon>
        <taxon>Diptera</taxon>
        <taxon>Nematocera</taxon>
        <taxon>Culicoidea</taxon>
        <taxon>Culicidae</taxon>
        <taxon>Culicinae</taxon>
        <taxon>Culicini</taxon>
        <taxon>Culex</taxon>
        <taxon>Culex</taxon>
    </lineage>
</organism>
<evidence type="ECO:0000256" key="3">
    <source>
        <dbReference type="ARBA" id="ARBA00023098"/>
    </source>
</evidence>
<protein>
    <submittedName>
        <fullName evidence="5">Putative glutathione s-transferase-related protein</fullName>
    </submittedName>
</protein>
<dbReference type="SUPFAM" id="SSF52833">
    <property type="entry name" value="Thioredoxin-like"/>
    <property type="match status" value="1"/>
</dbReference>
<comment type="similarity">
    <text evidence="2">Belongs to the GST superfamily.</text>
</comment>
<evidence type="ECO:0000259" key="4">
    <source>
        <dbReference type="Pfam" id="PF00462"/>
    </source>
</evidence>
<keyword evidence="3" id="KW-0443">Lipid metabolism</keyword>
<name>A0A1Q3FEY0_CULTA</name>
<dbReference type="InterPro" id="IPR011767">
    <property type="entry name" value="GLR_AS"/>
</dbReference>
<dbReference type="GO" id="GO:0001516">
    <property type="term" value="P:prostaglandin biosynthetic process"/>
    <property type="evidence" value="ECO:0007669"/>
    <property type="project" value="UniProtKB-UniPathway"/>
</dbReference>
<dbReference type="Gene3D" id="3.40.30.10">
    <property type="entry name" value="Glutaredoxin"/>
    <property type="match status" value="1"/>
</dbReference>
<dbReference type="Gene3D" id="6.20.200.30">
    <property type="match status" value="1"/>
</dbReference>
<dbReference type="InterPro" id="IPR036282">
    <property type="entry name" value="Glutathione-S-Trfase_C_sf"/>
</dbReference>
<dbReference type="SFLD" id="SFLDG01203">
    <property type="entry name" value="Prostaglandin_E_synthase_like1"/>
    <property type="match status" value="1"/>
</dbReference>
<dbReference type="InterPro" id="IPR040079">
    <property type="entry name" value="Glutathione_S-Trfase"/>
</dbReference>
<dbReference type="PROSITE" id="PS00195">
    <property type="entry name" value="GLUTAREDOXIN_1"/>
    <property type="match status" value="1"/>
</dbReference>
<dbReference type="GO" id="GO:0016740">
    <property type="term" value="F:transferase activity"/>
    <property type="evidence" value="ECO:0007669"/>
    <property type="project" value="UniProtKB-KW"/>
</dbReference>
<evidence type="ECO:0000256" key="1">
    <source>
        <dbReference type="ARBA" id="ARBA00002549"/>
    </source>
</evidence>